<evidence type="ECO:0000313" key="2">
    <source>
        <dbReference type="Proteomes" id="UP000054279"/>
    </source>
</evidence>
<dbReference type="AlphaFoldDB" id="A0A0C9VST9"/>
<organism evidence="1 2">
    <name type="scientific">Sphaerobolus stellatus (strain SS14)</name>
    <dbReference type="NCBI Taxonomy" id="990650"/>
    <lineage>
        <taxon>Eukaryota</taxon>
        <taxon>Fungi</taxon>
        <taxon>Dikarya</taxon>
        <taxon>Basidiomycota</taxon>
        <taxon>Agaricomycotina</taxon>
        <taxon>Agaricomycetes</taxon>
        <taxon>Phallomycetidae</taxon>
        <taxon>Geastrales</taxon>
        <taxon>Sphaerobolaceae</taxon>
        <taxon>Sphaerobolus</taxon>
    </lineage>
</organism>
<dbReference type="Proteomes" id="UP000054279">
    <property type="component" value="Unassembled WGS sequence"/>
</dbReference>
<sequence>MTIAKNMASVSRLAPVAGPFTEGGANLSYNALELLKVHPYRVSSSYSQSLTLFHSMEKLSKEISLLITDSESKCLKTYFRADQLREAIAGYQTEIQRLRDNLMFYCTLSASVRLFETDRKSTSSSDEDFPELKEFRQMIQSDIYLKEEIRVGCRPNTRSTLFKEYHMTTSFNGKEYLTTTRSYEGEPGQESLKAELKLLARIRPEAPRLLEINGTGQDHIWAMKYRLFDPVVSAREQA</sequence>
<reference evidence="1 2" key="1">
    <citation type="submission" date="2014-06" db="EMBL/GenBank/DDBJ databases">
        <title>Evolutionary Origins and Diversification of the Mycorrhizal Mutualists.</title>
        <authorList>
            <consortium name="DOE Joint Genome Institute"/>
            <consortium name="Mycorrhizal Genomics Consortium"/>
            <person name="Kohler A."/>
            <person name="Kuo A."/>
            <person name="Nagy L.G."/>
            <person name="Floudas D."/>
            <person name="Copeland A."/>
            <person name="Barry K.W."/>
            <person name="Cichocki N."/>
            <person name="Veneault-Fourrey C."/>
            <person name="LaButti K."/>
            <person name="Lindquist E.A."/>
            <person name="Lipzen A."/>
            <person name="Lundell T."/>
            <person name="Morin E."/>
            <person name="Murat C."/>
            <person name="Riley R."/>
            <person name="Ohm R."/>
            <person name="Sun H."/>
            <person name="Tunlid A."/>
            <person name="Henrissat B."/>
            <person name="Grigoriev I.V."/>
            <person name="Hibbett D.S."/>
            <person name="Martin F."/>
        </authorList>
    </citation>
    <scope>NUCLEOTIDE SEQUENCE [LARGE SCALE GENOMIC DNA]</scope>
    <source>
        <strain evidence="1 2">SS14</strain>
    </source>
</reference>
<evidence type="ECO:0000313" key="1">
    <source>
        <dbReference type="EMBL" id="KIJ41530.1"/>
    </source>
</evidence>
<proteinExistence type="predicted"/>
<dbReference type="EMBL" id="KN837136">
    <property type="protein sequence ID" value="KIJ41530.1"/>
    <property type="molecule type" value="Genomic_DNA"/>
</dbReference>
<dbReference type="HOGENOM" id="CLU_1166489_0_0_1"/>
<name>A0A0C9VST9_SPHS4</name>
<gene>
    <name evidence="1" type="ORF">M422DRAFT_255438</name>
</gene>
<dbReference type="OrthoDB" id="2924458at2759"/>
<protein>
    <submittedName>
        <fullName evidence="1">Unplaced genomic scaffold SPHSTscaffold_61, whole genome shotgun sequence</fullName>
    </submittedName>
</protein>
<accession>A0A0C9VST9</accession>
<keyword evidence="2" id="KW-1185">Reference proteome</keyword>